<feature type="region of interest" description="Disordered" evidence="1">
    <location>
        <begin position="205"/>
        <end position="241"/>
    </location>
</feature>
<dbReference type="Proteomes" id="UP000481153">
    <property type="component" value="Unassembled WGS sequence"/>
</dbReference>
<evidence type="ECO:0000256" key="1">
    <source>
        <dbReference type="SAM" id="MobiDB-lite"/>
    </source>
</evidence>
<evidence type="ECO:0000313" key="2">
    <source>
        <dbReference type="EMBL" id="KAF0735060.1"/>
    </source>
</evidence>
<feature type="region of interest" description="Disordered" evidence="1">
    <location>
        <begin position="17"/>
        <end position="128"/>
    </location>
</feature>
<feature type="region of interest" description="Disordered" evidence="1">
    <location>
        <begin position="292"/>
        <end position="437"/>
    </location>
</feature>
<feature type="region of interest" description="Disordered" evidence="1">
    <location>
        <begin position="264"/>
        <end position="283"/>
    </location>
</feature>
<dbReference type="EMBL" id="VJMJ01000101">
    <property type="protein sequence ID" value="KAF0735060.1"/>
    <property type="molecule type" value="Genomic_DNA"/>
</dbReference>
<sequence length="451" mass="51129">MPIDLFETTEYSKAYDSFSFCDNKADPSTRKQRASRQKSYVDERPTNTASTDNEDDRVELYSGPRLSSTQSRRRRHDSTSRKQSSNSGGGEKRRSRRASQQNEDNILASFPFHSSSFKDNNDIDESSGLDENVYDYEINEADLYKYTTQPVPSKDNHVSKRSQSRNLSAGACRSSSGHCEDPVVFDRPPSRQCHAFPIHLVDQSTNDNEQEWQQRKSFKRRPPSRHKHLSRSHQQIHETFRSSCEINERSLEDTIHRFRSRRNADTRVQAHDPTRDGFEAVDETVPLPFRIEVTTQNEASPPYEKPRAPPSRRHNRNQPPPPSTATFDEMRKTLQSRAEDPVVLKIAPERRRPQPRQGTSSPFQWIKATEPGLHPFFESTSGLSPHTNWIPSSLEGESGPETNSDGVMSAGTDDLKLDDFNFSATPPAPGDSSSSLRTSLGVDFLSLFAPS</sequence>
<feature type="compositionally biased region" description="Polar residues" evidence="1">
    <location>
        <begin position="378"/>
        <end position="391"/>
    </location>
</feature>
<dbReference type="AlphaFoldDB" id="A0A6G0X550"/>
<evidence type="ECO:0000313" key="3">
    <source>
        <dbReference type="Proteomes" id="UP000481153"/>
    </source>
</evidence>
<organism evidence="2 3">
    <name type="scientific">Aphanomyces euteiches</name>
    <dbReference type="NCBI Taxonomy" id="100861"/>
    <lineage>
        <taxon>Eukaryota</taxon>
        <taxon>Sar</taxon>
        <taxon>Stramenopiles</taxon>
        <taxon>Oomycota</taxon>
        <taxon>Saprolegniomycetes</taxon>
        <taxon>Saprolegniales</taxon>
        <taxon>Verrucalvaceae</taxon>
        <taxon>Aphanomyces</taxon>
    </lineage>
</organism>
<keyword evidence="3" id="KW-1185">Reference proteome</keyword>
<comment type="caution">
    <text evidence="2">The sequence shown here is derived from an EMBL/GenBank/DDBJ whole genome shotgun (WGS) entry which is preliminary data.</text>
</comment>
<proteinExistence type="predicted"/>
<name>A0A6G0X550_9STRA</name>
<feature type="compositionally biased region" description="Basic and acidic residues" evidence="1">
    <location>
        <begin position="328"/>
        <end position="352"/>
    </location>
</feature>
<feature type="region of interest" description="Disordered" evidence="1">
    <location>
        <begin position="148"/>
        <end position="178"/>
    </location>
</feature>
<feature type="compositionally biased region" description="Basic residues" evidence="1">
    <location>
        <begin position="216"/>
        <end position="231"/>
    </location>
</feature>
<dbReference type="VEuPathDB" id="FungiDB:AeMF1_003194"/>
<gene>
    <name evidence="2" type="ORF">Ae201684_008275</name>
</gene>
<protein>
    <submittedName>
        <fullName evidence="2">Uncharacterized protein</fullName>
    </submittedName>
</protein>
<accession>A0A6G0X550</accession>
<feature type="compositionally biased region" description="Basic and acidic residues" evidence="1">
    <location>
        <begin position="264"/>
        <end position="278"/>
    </location>
</feature>
<reference evidence="2 3" key="1">
    <citation type="submission" date="2019-07" db="EMBL/GenBank/DDBJ databases">
        <title>Genomics analysis of Aphanomyces spp. identifies a new class of oomycete effector associated with host adaptation.</title>
        <authorList>
            <person name="Gaulin E."/>
        </authorList>
    </citation>
    <scope>NUCLEOTIDE SEQUENCE [LARGE SCALE GENOMIC DNA]</scope>
    <source>
        <strain evidence="2 3">ATCC 201684</strain>
    </source>
</reference>